<reference evidence="2" key="1">
    <citation type="submission" date="2015-01" db="EMBL/GenBank/DDBJ databases">
        <authorList>
            <person name="Aksoy S."/>
            <person name="Warren W."/>
            <person name="Wilson R.K."/>
        </authorList>
    </citation>
    <scope>NUCLEOTIDE SEQUENCE [LARGE SCALE GENOMIC DNA]</scope>
    <source>
        <strain evidence="2">IAEA</strain>
    </source>
</reference>
<sequence>MEGGILSPWLSNRMKVGFACASDVGGKALIVSVPSVDKSDMTSLALKPRGNRYFLDKPNPIERSVLIGFALYELLTRPLALEMMSLATIYADHTKGMDTNENHKADNIADDQAHSRDGDVLMAQETLIRFFY</sequence>
<dbReference type="EMBL" id="JXJN01004387">
    <property type="status" value="NOT_ANNOTATED_CDS"/>
    <property type="molecule type" value="Genomic_DNA"/>
</dbReference>
<accession>A0A1B0AVT1</accession>
<proteinExistence type="predicted"/>
<name>A0A1B0AVT1_9MUSC</name>
<dbReference type="Proteomes" id="UP000092460">
    <property type="component" value="Unassembled WGS sequence"/>
</dbReference>
<keyword evidence="2" id="KW-1185">Reference proteome</keyword>
<evidence type="ECO:0000313" key="2">
    <source>
        <dbReference type="Proteomes" id="UP000092460"/>
    </source>
</evidence>
<protein>
    <submittedName>
        <fullName evidence="1">Uncharacterized protein</fullName>
    </submittedName>
</protein>
<reference evidence="1" key="2">
    <citation type="submission" date="2020-05" db="UniProtKB">
        <authorList>
            <consortium name="EnsemblMetazoa"/>
        </authorList>
    </citation>
    <scope>IDENTIFICATION</scope>
    <source>
        <strain evidence="1">IAEA</strain>
    </source>
</reference>
<evidence type="ECO:0000313" key="1">
    <source>
        <dbReference type="EnsemblMetazoa" id="GPPI010289-PA"/>
    </source>
</evidence>
<dbReference type="AlphaFoldDB" id="A0A1B0AVT1"/>
<dbReference type="VEuPathDB" id="VectorBase:GPPI010289"/>
<dbReference type="EnsemblMetazoa" id="GPPI010289-RA">
    <property type="protein sequence ID" value="GPPI010289-PA"/>
    <property type="gene ID" value="GPPI010289"/>
</dbReference>
<organism evidence="1 2">
    <name type="scientific">Glossina palpalis gambiensis</name>
    <dbReference type="NCBI Taxonomy" id="67801"/>
    <lineage>
        <taxon>Eukaryota</taxon>
        <taxon>Metazoa</taxon>
        <taxon>Ecdysozoa</taxon>
        <taxon>Arthropoda</taxon>
        <taxon>Hexapoda</taxon>
        <taxon>Insecta</taxon>
        <taxon>Pterygota</taxon>
        <taxon>Neoptera</taxon>
        <taxon>Endopterygota</taxon>
        <taxon>Diptera</taxon>
        <taxon>Brachycera</taxon>
        <taxon>Muscomorpha</taxon>
        <taxon>Hippoboscoidea</taxon>
        <taxon>Glossinidae</taxon>
        <taxon>Glossina</taxon>
    </lineage>
</organism>